<feature type="region of interest" description="Disordered" evidence="1">
    <location>
        <begin position="1"/>
        <end position="140"/>
    </location>
</feature>
<name>A0A5E7A0A9_PSEFL</name>
<feature type="compositionally biased region" description="Polar residues" evidence="1">
    <location>
        <begin position="235"/>
        <end position="250"/>
    </location>
</feature>
<protein>
    <submittedName>
        <fullName evidence="2">Uncharacterized protein</fullName>
    </submittedName>
</protein>
<organism evidence="2 3">
    <name type="scientific">Pseudomonas fluorescens</name>
    <dbReference type="NCBI Taxonomy" id="294"/>
    <lineage>
        <taxon>Bacteria</taxon>
        <taxon>Pseudomonadati</taxon>
        <taxon>Pseudomonadota</taxon>
        <taxon>Gammaproteobacteria</taxon>
        <taxon>Pseudomonadales</taxon>
        <taxon>Pseudomonadaceae</taxon>
        <taxon>Pseudomonas</taxon>
    </lineage>
</organism>
<sequence>MGNGAQARRCPPHPEEAEGAVEQERLRHGDAADMERRALGPEEVRQGEGNADQRTQQRHTDLPADITPRHAVGEHAADQGADSRPDAAHHAHQESGLLQIEAVGTDQEARAPGADGVAGNRRRAAGEYQAQERGHAKQLDEGLEPAILLRRDVAQRHCALGRPHGQQQKQAQENAGRADQQEGVAPAVVLGDPAAQAQANYRPQAGTEHQHRQGSGTAVRRVQIRDHGHRRRRTASLTNGHADPRQNQGQKAARHAAEHGHQAPGDAAEGDHRLAPDAVRQAPQREAEHGVEHCEGHPRQQADAGVGNAEFELHRFDQDRHQLAVDVVEHIDAGEHEQRVVRSPCHGGLVHCGCSRFCSGCRDARLVAVFFHRPFRPSFSSPAGLL</sequence>
<feature type="compositionally biased region" description="Basic and acidic residues" evidence="1">
    <location>
        <begin position="58"/>
        <end position="93"/>
    </location>
</feature>
<evidence type="ECO:0000313" key="2">
    <source>
        <dbReference type="EMBL" id="VVN72262.1"/>
    </source>
</evidence>
<evidence type="ECO:0000313" key="3">
    <source>
        <dbReference type="Proteomes" id="UP000326437"/>
    </source>
</evidence>
<proteinExistence type="predicted"/>
<dbReference type="Proteomes" id="UP000326437">
    <property type="component" value="Unassembled WGS sequence"/>
</dbReference>
<feature type="region of interest" description="Disordered" evidence="1">
    <location>
        <begin position="199"/>
        <end position="271"/>
    </location>
</feature>
<reference evidence="2 3" key="1">
    <citation type="submission" date="2019-09" db="EMBL/GenBank/DDBJ databases">
        <authorList>
            <person name="Chandra G."/>
            <person name="Truman W A."/>
        </authorList>
    </citation>
    <scope>NUCLEOTIDE SEQUENCE [LARGE SCALE GENOMIC DNA]</scope>
    <source>
        <strain evidence="2">PS685</strain>
    </source>
</reference>
<feature type="compositionally biased region" description="Basic and acidic residues" evidence="1">
    <location>
        <begin position="130"/>
        <end position="140"/>
    </location>
</feature>
<evidence type="ECO:0000256" key="1">
    <source>
        <dbReference type="SAM" id="MobiDB-lite"/>
    </source>
</evidence>
<dbReference type="AlphaFoldDB" id="A0A5E7A0A9"/>
<feature type="compositionally biased region" description="Basic and acidic residues" evidence="1">
    <location>
        <begin position="12"/>
        <end position="46"/>
    </location>
</feature>
<gene>
    <name evidence="2" type="ORF">PS685_05103</name>
</gene>
<dbReference type="EMBL" id="CABVHO010000220">
    <property type="protein sequence ID" value="VVN72262.1"/>
    <property type="molecule type" value="Genomic_DNA"/>
</dbReference>
<feature type="region of interest" description="Disordered" evidence="1">
    <location>
        <begin position="161"/>
        <end position="180"/>
    </location>
</feature>
<accession>A0A5E7A0A9</accession>